<comment type="subcellular location">
    <subcellularLocation>
        <location evidence="1">Nucleus</location>
    </subcellularLocation>
</comment>
<dbReference type="SMART" id="SM00353">
    <property type="entry name" value="HLH"/>
    <property type="match status" value="1"/>
</dbReference>
<keyword evidence="4" id="KW-0539">Nucleus</keyword>
<name>A0A9Q1JU81_9CARY</name>
<accession>A0A9Q1JU81</accession>
<dbReference type="Pfam" id="PF00010">
    <property type="entry name" value="HLH"/>
    <property type="match status" value="1"/>
</dbReference>
<dbReference type="GO" id="GO:0046983">
    <property type="term" value="F:protein dimerization activity"/>
    <property type="evidence" value="ECO:0007669"/>
    <property type="project" value="InterPro"/>
</dbReference>
<dbReference type="AlphaFoldDB" id="A0A9Q1JU81"/>
<evidence type="ECO:0000256" key="3">
    <source>
        <dbReference type="ARBA" id="ARBA00023163"/>
    </source>
</evidence>
<keyword evidence="2" id="KW-0805">Transcription regulation</keyword>
<evidence type="ECO:0000313" key="6">
    <source>
        <dbReference type="EMBL" id="KAJ8431107.1"/>
    </source>
</evidence>
<dbReference type="Gene3D" id="4.10.280.10">
    <property type="entry name" value="Helix-loop-helix DNA-binding domain"/>
    <property type="match status" value="1"/>
</dbReference>
<dbReference type="InterPro" id="IPR011598">
    <property type="entry name" value="bHLH_dom"/>
</dbReference>
<protein>
    <recommendedName>
        <fullName evidence="5">BHLH domain-containing protein</fullName>
    </recommendedName>
</protein>
<organism evidence="6 7">
    <name type="scientific">Carnegiea gigantea</name>
    <dbReference type="NCBI Taxonomy" id="171969"/>
    <lineage>
        <taxon>Eukaryota</taxon>
        <taxon>Viridiplantae</taxon>
        <taxon>Streptophyta</taxon>
        <taxon>Embryophyta</taxon>
        <taxon>Tracheophyta</taxon>
        <taxon>Spermatophyta</taxon>
        <taxon>Magnoliopsida</taxon>
        <taxon>eudicotyledons</taxon>
        <taxon>Gunneridae</taxon>
        <taxon>Pentapetalae</taxon>
        <taxon>Caryophyllales</taxon>
        <taxon>Cactineae</taxon>
        <taxon>Cactaceae</taxon>
        <taxon>Cactoideae</taxon>
        <taxon>Echinocereeae</taxon>
        <taxon>Carnegiea</taxon>
    </lineage>
</organism>
<dbReference type="EMBL" id="JAKOGI010000720">
    <property type="protein sequence ID" value="KAJ8431107.1"/>
    <property type="molecule type" value="Genomic_DNA"/>
</dbReference>
<dbReference type="SUPFAM" id="SSF47459">
    <property type="entry name" value="HLH, helix-loop-helix DNA-binding domain"/>
    <property type="match status" value="1"/>
</dbReference>
<dbReference type="GO" id="GO:0005634">
    <property type="term" value="C:nucleus"/>
    <property type="evidence" value="ECO:0007669"/>
    <property type="project" value="UniProtKB-SubCell"/>
</dbReference>
<sequence>MSSSACMRSCCVGGNKPPARLPPMPSGFALAPPSLSMHGCHEGLRRRGSKCRVKCKINNVSSDLVQSCLHTILNIFALAASIDLQGRFMANTFADEGIGAYYSATSNSSCSSKGNYGQQQLISFGSSKFDDFDDAGANRRKTKRSAREHALVERKRRQKLSQLFLSLASNIPGLQKGEKKARIVGETTSYIRKLKQRVLLLEQQALKRRTQDQTMDSAQICHIFKDHGSFSSDGNSDGISSKNGALDIEVQFSDEDDDILVAVHCKKNDNIVPKLLLEMRKLHLTPSNTHVMPFGNYMDITVVAQKQQDAISMTREDMQKHLQWALQQCYMQSEN</sequence>
<evidence type="ECO:0000256" key="1">
    <source>
        <dbReference type="ARBA" id="ARBA00004123"/>
    </source>
</evidence>
<gene>
    <name evidence="6" type="ORF">Cgig2_027414</name>
</gene>
<keyword evidence="7" id="KW-1185">Reference proteome</keyword>
<evidence type="ECO:0000256" key="4">
    <source>
        <dbReference type="ARBA" id="ARBA00023242"/>
    </source>
</evidence>
<dbReference type="Proteomes" id="UP001153076">
    <property type="component" value="Unassembled WGS sequence"/>
</dbReference>
<dbReference type="PROSITE" id="PS50888">
    <property type="entry name" value="BHLH"/>
    <property type="match status" value="1"/>
</dbReference>
<dbReference type="PANTHER" id="PTHR45959">
    <property type="entry name" value="BHLH TRANSCRIPTION FACTOR"/>
    <property type="match status" value="1"/>
</dbReference>
<dbReference type="InterPro" id="IPR036638">
    <property type="entry name" value="HLH_DNA-bd_sf"/>
</dbReference>
<keyword evidence="3" id="KW-0804">Transcription</keyword>
<evidence type="ECO:0000313" key="7">
    <source>
        <dbReference type="Proteomes" id="UP001153076"/>
    </source>
</evidence>
<dbReference type="InterPro" id="IPR052610">
    <property type="entry name" value="bHLH_transcription_regulator"/>
</dbReference>
<evidence type="ECO:0000259" key="5">
    <source>
        <dbReference type="PROSITE" id="PS50888"/>
    </source>
</evidence>
<feature type="domain" description="BHLH" evidence="5">
    <location>
        <begin position="144"/>
        <end position="194"/>
    </location>
</feature>
<dbReference type="PANTHER" id="PTHR45959:SF2">
    <property type="entry name" value="BHLH TRANSCRIPTION FACTOR"/>
    <property type="match status" value="1"/>
</dbReference>
<comment type="caution">
    <text evidence="6">The sequence shown here is derived from an EMBL/GenBank/DDBJ whole genome shotgun (WGS) entry which is preliminary data.</text>
</comment>
<reference evidence="6" key="1">
    <citation type="submission" date="2022-04" db="EMBL/GenBank/DDBJ databases">
        <title>Carnegiea gigantea Genome sequencing and assembly v2.</title>
        <authorList>
            <person name="Copetti D."/>
            <person name="Sanderson M.J."/>
            <person name="Burquez A."/>
            <person name="Wojciechowski M.F."/>
        </authorList>
    </citation>
    <scope>NUCLEOTIDE SEQUENCE</scope>
    <source>
        <strain evidence="6">SGP5-SGP5p</strain>
        <tissue evidence="6">Aerial part</tissue>
    </source>
</reference>
<proteinExistence type="predicted"/>
<evidence type="ECO:0000256" key="2">
    <source>
        <dbReference type="ARBA" id="ARBA00023015"/>
    </source>
</evidence>